<protein>
    <submittedName>
        <fullName evidence="2">Unannotated protein</fullName>
    </submittedName>
</protein>
<sequence>MALRGSMRPNVTIWATQSRPYLSVTYFMTSSRPRTEKSMSMSGIDTRSGLRKRSNSRSYFRGSRSVIPRA</sequence>
<dbReference type="EMBL" id="CAFBMK010000504">
    <property type="protein sequence ID" value="CAB4961912.1"/>
    <property type="molecule type" value="Genomic_DNA"/>
</dbReference>
<accession>A0A6J7L4Z9</accession>
<proteinExistence type="predicted"/>
<evidence type="ECO:0000256" key="1">
    <source>
        <dbReference type="SAM" id="MobiDB-lite"/>
    </source>
</evidence>
<name>A0A6J7L4Z9_9ZZZZ</name>
<dbReference type="AlphaFoldDB" id="A0A6J7L4Z9"/>
<feature type="region of interest" description="Disordered" evidence="1">
    <location>
        <begin position="35"/>
        <end position="70"/>
    </location>
</feature>
<feature type="compositionally biased region" description="Polar residues" evidence="1">
    <location>
        <begin position="35"/>
        <end position="45"/>
    </location>
</feature>
<evidence type="ECO:0000313" key="2">
    <source>
        <dbReference type="EMBL" id="CAB4961912.1"/>
    </source>
</evidence>
<gene>
    <name evidence="2" type="ORF">UFOPK3564_04116</name>
</gene>
<organism evidence="2">
    <name type="scientific">freshwater metagenome</name>
    <dbReference type="NCBI Taxonomy" id="449393"/>
    <lineage>
        <taxon>unclassified sequences</taxon>
        <taxon>metagenomes</taxon>
        <taxon>ecological metagenomes</taxon>
    </lineage>
</organism>
<reference evidence="2" key="1">
    <citation type="submission" date="2020-05" db="EMBL/GenBank/DDBJ databases">
        <authorList>
            <person name="Chiriac C."/>
            <person name="Salcher M."/>
            <person name="Ghai R."/>
            <person name="Kavagutti S V."/>
        </authorList>
    </citation>
    <scope>NUCLEOTIDE SEQUENCE</scope>
</reference>